<gene>
    <name evidence="3" type="primary">tdeA</name>
    <name evidence="3" type="ORF">CUZ56_01524</name>
</gene>
<dbReference type="Gene3D" id="1.20.1600.10">
    <property type="entry name" value="Outer membrane efflux proteins (OEP)"/>
    <property type="match status" value="1"/>
</dbReference>
<dbReference type="GO" id="GO:0015562">
    <property type="term" value="F:efflux transmembrane transporter activity"/>
    <property type="evidence" value="ECO:0007669"/>
    <property type="project" value="InterPro"/>
</dbReference>
<dbReference type="PANTHER" id="PTHR30203:SF32">
    <property type="entry name" value="CATION EFFLUX SYSTEM PROTEIN CUSC"/>
    <property type="match status" value="1"/>
</dbReference>
<dbReference type="Proteomes" id="UP000286947">
    <property type="component" value="Unassembled WGS sequence"/>
</dbReference>
<keyword evidence="4" id="KW-1185">Reference proteome</keyword>
<dbReference type="Gene3D" id="2.20.200.10">
    <property type="entry name" value="Outer membrane efflux proteins (OEP)"/>
    <property type="match status" value="1"/>
</dbReference>
<sequence>MYAKNNNQRGFAGWAVKLVSLAVAASMTGCSLMHTPYETPAVQTPEQWQYRVQAPSMLQSNDRWWQLFNDEQLNALVELAFERNNDLAAAALKVRQAQLQAKLAGSDLLPTVTGRLNASGERGIDISEAWSKGSGTSLSVSYEADLWGSLSSLKNAADWEAMATEADREATALSLAGTVADLYWQLIYLNQRIASTQQSIAYTQKTLELVLAQHAAGAVSILEPTQARQSLLTQQSNLSQLVQQRVETRNALAIIFDMPPTEEGLKAILPDEPAFLGYEELPPVQEGVPADVLARRPDLRAAEMRLRESLANVDATRASYYPQLTLTGALGTSSSSLGNLLNNPVATLGAGLLLPFLQFNEMRFNNELAKARYEEAVVNFRQTLYQALVDVENTLSARAQLNIQYALLQQSLTDARKTESIYEERYRAGEVPLKDWLDAQESRRSAEISLAANQLSRLQNQVMLYQALGGGV</sequence>
<dbReference type="PROSITE" id="PS51257">
    <property type="entry name" value="PROKAR_LIPOPROTEIN"/>
    <property type="match status" value="1"/>
</dbReference>
<dbReference type="InterPro" id="IPR003423">
    <property type="entry name" value="OMP_efflux"/>
</dbReference>
<dbReference type="NCBIfam" id="TIGR01845">
    <property type="entry name" value="outer_NodT"/>
    <property type="match status" value="1"/>
</dbReference>
<comment type="caution">
    <text evidence="3">The sequence shown here is derived from an EMBL/GenBank/DDBJ whole genome shotgun (WGS) entry which is preliminary data.</text>
</comment>
<reference evidence="3 4" key="1">
    <citation type="submission" date="2018-01" db="EMBL/GenBank/DDBJ databases">
        <title>Saezia sanguinis gen. nov., sp. nov., in the order Burkholderiales isolated from human blood.</title>
        <authorList>
            <person name="Medina-Pascual M.J."/>
            <person name="Valdezate S."/>
            <person name="Monzon S."/>
            <person name="Cuesta I."/>
            <person name="Carrasco G."/>
            <person name="Villalon P."/>
            <person name="Saez-Nieto J.A."/>
        </authorList>
    </citation>
    <scope>NUCLEOTIDE SEQUENCE [LARGE SCALE GENOMIC DNA]</scope>
    <source>
        <strain evidence="3 4">CNM695-12</strain>
    </source>
</reference>
<comment type="subcellular location">
    <subcellularLocation>
        <location evidence="2">Cell membrane</location>
        <topology evidence="2">Lipid-anchor</topology>
    </subcellularLocation>
</comment>
<dbReference type="GO" id="GO:0005886">
    <property type="term" value="C:plasma membrane"/>
    <property type="evidence" value="ECO:0007669"/>
    <property type="project" value="UniProtKB-SubCell"/>
</dbReference>
<evidence type="ECO:0000256" key="2">
    <source>
        <dbReference type="RuleBase" id="RU362097"/>
    </source>
</evidence>
<dbReference type="PANTHER" id="PTHR30203">
    <property type="entry name" value="OUTER MEMBRANE CATION EFFLUX PROTEIN"/>
    <property type="match status" value="1"/>
</dbReference>
<keyword evidence="2" id="KW-0449">Lipoprotein</keyword>
<dbReference type="Pfam" id="PF02321">
    <property type="entry name" value="OEP"/>
    <property type="match status" value="2"/>
</dbReference>
<accession>A0A433SDB9</accession>
<evidence type="ECO:0000313" key="3">
    <source>
        <dbReference type="EMBL" id="RUS66733.1"/>
    </source>
</evidence>
<keyword evidence="2" id="KW-1134">Transmembrane beta strand</keyword>
<evidence type="ECO:0000256" key="1">
    <source>
        <dbReference type="ARBA" id="ARBA00007613"/>
    </source>
</evidence>
<protein>
    <submittedName>
        <fullName evidence="3">Toxin and drug export protein A</fullName>
    </submittedName>
</protein>
<dbReference type="EMBL" id="PQSP01000003">
    <property type="protein sequence ID" value="RUS66733.1"/>
    <property type="molecule type" value="Genomic_DNA"/>
</dbReference>
<keyword evidence="2" id="KW-0812">Transmembrane</keyword>
<comment type="similarity">
    <text evidence="1 2">Belongs to the outer membrane factor (OMF) (TC 1.B.17) family.</text>
</comment>
<evidence type="ECO:0000313" key="4">
    <source>
        <dbReference type="Proteomes" id="UP000286947"/>
    </source>
</evidence>
<keyword evidence="2" id="KW-0472">Membrane</keyword>
<dbReference type="RefSeq" id="WP_204250858.1">
    <property type="nucleotide sequence ID" value="NZ_PQSP01000003.1"/>
</dbReference>
<name>A0A433SDB9_9BURK</name>
<proteinExistence type="inferred from homology"/>
<dbReference type="InterPro" id="IPR010131">
    <property type="entry name" value="MdtP/NodT-like"/>
</dbReference>
<dbReference type="SUPFAM" id="SSF56954">
    <property type="entry name" value="Outer membrane efflux proteins (OEP)"/>
    <property type="match status" value="1"/>
</dbReference>
<dbReference type="AlphaFoldDB" id="A0A433SDB9"/>
<keyword evidence="2" id="KW-0564">Palmitate</keyword>
<organism evidence="3 4">
    <name type="scientific">Saezia sanguinis</name>
    <dbReference type="NCBI Taxonomy" id="1965230"/>
    <lineage>
        <taxon>Bacteria</taxon>
        <taxon>Pseudomonadati</taxon>
        <taxon>Pseudomonadota</taxon>
        <taxon>Betaproteobacteria</taxon>
        <taxon>Burkholderiales</taxon>
        <taxon>Saeziaceae</taxon>
        <taxon>Saezia</taxon>
    </lineage>
</organism>